<evidence type="ECO:0000313" key="2">
    <source>
        <dbReference type="Proteomes" id="UP000515153"/>
    </source>
</evidence>
<sequence>MTYNPLLVAWPYQEDVVASSRYSATKSDPSAYPDAHYRIISSHVNATHWEVASVCSGCSHWSEVPGEPVLSVPVGGSATLAWAASTRSIPNTASNTSATSYHNNGGFFLVDLGAARVDEEEWARLVAEV</sequence>
<feature type="domain" description="Cellobiose dehydrogenase-like cytochrome" evidence="1">
    <location>
        <begin position="1"/>
        <end position="117"/>
    </location>
</feature>
<accession>A0A6P8AXW6</accession>
<dbReference type="InterPro" id="IPR015920">
    <property type="entry name" value="Cellobiose_DH-like_cyt"/>
</dbReference>
<dbReference type="Proteomes" id="UP000515153">
    <property type="component" value="Chromosome VII"/>
</dbReference>
<dbReference type="PANTHER" id="PTHR47797:SF5">
    <property type="entry name" value="CELLOBIOSE DEHYDROGENASE CYTOCHROME DOMAIN-CONTAINING PROTEIN"/>
    <property type="match status" value="1"/>
</dbReference>
<dbReference type="OrthoDB" id="413885at2759"/>
<keyword evidence="2" id="KW-1185">Reference proteome</keyword>
<dbReference type="GeneID" id="41965911"/>
<dbReference type="Pfam" id="PF16010">
    <property type="entry name" value="CDH-cyt"/>
    <property type="match status" value="1"/>
</dbReference>
<reference evidence="3" key="2">
    <citation type="submission" date="2019-10" db="EMBL/GenBank/DDBJ databases">
        <authorList>
            <consortium name="NCBI Genome Project"/>
        </authorList>
    </citation>
    <scope>NUCLEOTIDE SEQUENCE</scope>
    <source>
        <strain evidence="3">NI907</strain>
    </source>
</reference>
<dbReference type="AlphaFoldDB" id="A0A6P8AXW6"/>
<evidence type="ECO:0000313" key="3">
    <source>
        <dbReference type="RefSeq" id="XP_030979768.1"/>
    </source>
</evidence>
<proteinExistence type="predicted"/>
<reference evidence="2 3" key="1">
    <citation type="journal article" date="2019" name="Mol. Biol. Evol.">
        <title>Blast fungal genomes show frequent chromosomal changes, gene gains and losses, and effector gene turnover.</title>
        <authorList>
            <person name="Gomez Luciano L.B."/>
            <person name="Jason Tsai I."/>
            <person name="Chuma I."/>
            <person name="Tosa Y."/>
            <person name="Chen Y.H."/>
            <person name="Li J.Y."/>
            <person name="Li M.Y."/>
            <person name="Jade Lu M.Y."/>
            <person name="Nakayashiki H."/>
            <person name="Li W.H."/>
        </authorList>
    </citation>
    <scope>NUCLEOTIDE SEQUENCE [LARGE SCALE GENOMIC DNA]</scope>
    <source>
        <strain evidence="2 3">NI907</strain>
    </source>
</reference>
<protein>
    <recommendedName>
        <fullName evidence="1">Cellobiose dehydrogenase-like cytochrome domain-containing protein</fullName>
    </recommendedName>
</protein>
<dbReference type="CDD" id="cd09630">
    <property type="entry name" value="CDH_like_cytochrome"/>
    <property type="match status" value="1"/>
</dbReference>
<reference evidence="3" key="3">
    <citation type="submission" date="2025-08" db="UniProtKB">
        <authorList>
            <consortium name="RefSeq"/>
        </authorList>
    </citation>
    <scope>IDENTIFICATION</scope>
    <source>
        <strain evidence="3">NI907</strain>
    </source>
</reference>
<dbReference type="PANTHER" id="PTHR47797">
    <property type="entry name" value="DEHYDROGENASE, PUTATIVE (AFU_ORTHOLOGUE AFUA_8G05805)-RELATED"/>
    <property type="match status" value="1"/>
</dbReference>
<dbReference type="Gene3D" id="2.60.40.1210">
    <property type="entry name" value="Cellobiose dehydrogenase, cytochrome domain"/>
    <property type="match status" value="1"/>
</dbReference>
<gene>
    <name evidence="3" type="ORF">PgNI_11032</name>
</gene>
<name>A0A6P8AXW6_PYRGI</name>
<dbReference type="RefSeq" id="XP_030979768.1">
    <property type="nucleotide sequence ID" value="XM_031131006.1"/>
</dbReference>
<dbReference type="SUPFAM" id="SSF49344">
    <property type="entry name" value="CBD9-like"/>
    <property type="match status" value="1"/>
</dbReference>
<dbReference type="KEGG" id="pgri:PgNI_11032"/>
<evidence type="ECO:0000259" key="1">
    <source>
        <dbReference type="Pfam" id="PF16010"/>
    </source>
</evidence>
<organism evidence="2 3">
    <name type="scientific">Pyricularia grisea</name>
    <name type="common">Crabgrass-specific blast fungus</name>
    <name type="synonym">Magnaporthe grisea</name>
    <dbReference type="NCBI Taxonomy" id="148305"/>
    <lineage>
        <taxon>Eukaryota</taxon>
        <taxon>Fungi</taxon>
        <taxon>Dikarya</taxon>
        <taxon>Ascomycota</taxon>
        <taxon>Pezizomycotina</taxon>
        <taxon>Sordariomycetes</taxon>
        <taxon>Sordariomycetidae</taxon>
        <taxon>Magnaporthales</taxon>
        <taxon>Pyriculariaceae</taxon>
        <taxon>Pyricularia</taxon>
    </lineage>
</organism>